<comment type="caution">
    <text evidence="1">The sequence shown here is derived from an EMBL/GenBank/DDBJ whole genome shotgun (WGS) entry which is preliminary data.</text>
</comment>
<accession>A0A9D1N2R1</accession>
<name>A0A9D1N2R1_9FIRM</name>
<evidence type="ECO:0000313" key="2">
    <source>
        <dbReference type="Proteomes" id="UP000824128"/>
    </source>
</evidence>
<reference evidence="1" key="1">
    <citation type="submission" date="2020-10" db="EMBL/GenBank/DDBJ databases">
        <authorList>
            <person name="Gilroy R."/>
        </authorList>
    </citation>
    <scope>NUCLEOTIDE SEQUENCE</scope>
    <source>
        <strain evidence="1">ChiGjej2B2-16831</strain>
    </source>
</reference>
<sequence>MGYYCTASQNTSPNSVNPVAYAEARRNGVLLAKNTVRSNKRCVANCGNMNKPTSGYGYYKQAGGFAAATFTAGAWD</sequence>
<protein>
    <submittedName>
        <fullName evidence="1">Uncharacterized protein</fullName>
    </submittedName>
</protein>
<organism evidence="1 2">
    <name type="scientific">Candidatus Aphodomorpha intestinavium</name>
    <dbReference type="NCBI Taxonomy" id="2840672"/>
    <lineage>
        <taxon>Bacteria</taxon>
        <taxon>Bacillati</taxon>
        <taxon>Bacillota</taxon>
        <taxon>Clostridia</taxon>
        <taxon>Eubacteriales</taxon>
        <taxon>Candidatus Aphodomorpha</taxon>
    </lineage>
</organism>
<proteinExistence type="predicted"/>
<gene>
    <name evidence="1" type="ORF">IAD24_00755</name>
</gene>
<dbReference type="AlphaFoldDB" id="A0A9D1N2R1"/>
<dbReference type="Proteomes" id="UP000824128">
    <property type="component" value="Unassembled WGS sequence"/>
</dbReference>
<evidence type="ECO:0000313" key="1">
    <source>
        <dbReference type="EMBL" id="HIU93664.1"/>
    </source>
</evidence>
<dbReference type="EMBL" id="DVNZ01000025">
    <property type="protein sequence ID" value="HIU93664.1"/>
    <property type="molecule type" value="Genomic_DNA"/>
</dbReference>
<reference evidence="1" key="2">
    <citation type="journal article" date="2021" name="PeerJ">
        <title>Extensive microbial diversity within the chicken gut microbiome revealed by metagenomics and culture.</title>
        <authorList>
            <person name="Gilroy R."/>
            <person name="Ravi A."/>
            <person name="Getino M."/>
            <person name="Pursley I."/>
            <person name="Horton D.L."/>
            <person name="Alikhan N.F."/>
            <person name="Baker D."/>
            <person name="Gharbi K."/>
            <person name="Hall N."/>
            <person name="Watson M."/>
            <person name="Adriaenssens E.M."/>
            <person name="Foster-Nyarko E."/>
            <person name="Jarju S."/>
            <person name="Secka A."/>
            <person name="Antonio M."/>
            <person name="Oren A."/>
            <person name="Chaudhuri R.R."/>
            <person name="La Ragione R."/>
            <person name="Hildebrand F."/>
            <person name="Pallen M.J."/>
        </authorList>
    </citation>
    <scope>NUCLEOTIDE SEQUENCE</scope>
    <source>
        <strain evidence="1">ChiGjej2B2-16831</strain>
    </source>
</reference>